<accession>A0A087TCB1</accession>
<dbReference type="EMBL" id="KK114565">
    <property type="protein sequence ID" value="KFM62750.1"/>
    <property type="molecule type" value="Genomic_DNA"/>
</dbReference>
<keyword evidence="1" id="KW-0732">Signal</keyword>
<feature type="chain" id="PRO_5001829613" evidence="1">
    <location>
        <begin position="21"/>
        <end position="54"/>
    </location>
</feature>
<organism evidence="2 3">
    <name type="scientific">Stegodyphus mimosarum</name>
    <name type="common">African social velvet spider</name>
    <dbReference type="NCBI Taxonomy" id="407821"/>
    <lineage>
        <taxon>Eukaryota</taxon>
        <taxon>Metazoa</taxon>
        <taxon>Ecdysozoa</taxon>
        <taxon>Arthropoda</taxon>
        <taxon>Chelicerata</taxon>
        <taxon>Arachnida</taxon>
        <taxon>Araneae</taxon>
        <taxon>Araneomorphae</taxon>
        <taxon>Entelegynae</taxon>
        <taxon>Eresoidea</taxon>
        <taxon>Eresidae</taxon>
        <taxon>Stegodyphus</taxon>
    </lineage>
</organism>
<dbReference type="Proteomes" id="UP000054359">
    <property type="component" value="Unassembled WGS sequence"/>
</dbReference>
<proteinExistence type="predicted"/>
<evidence type="ECO:0000313" key="3">
    <source>
        <dbReference type="Proteomes" id="UP000054359"/>
    </source>
</evidence>
<feature type="non-terminal residue" evidence="2">
    <location>
        <position position="54"/>
    </location>
</feature>
<evidence type="ECO:0000313" key="2">
    <source>
        <dbReference type="EMBL" id="KFM62750.1"/>
    </source>
</evidence>
<sequence>MPPRCHHLGWLLGLTVLAATVLKPASPQGLLSCSQNPCKNGASCVSNPRGESYC</sequence>
<gene>
    <name evidence="2" type="ORF">X975_21213</name>
</gene>
<feature type="signal peptide" evidence="1">
    <location>
        <begin position="1"/>
        <end position="20"/>
    </location>
</feature>
<dbReference type="AlphaFoldDB" id="A0A087TCB1"/>
<protein>
    <submittedName>
        <fullName evidence="2">Uncharacterized protein</fullName>
    </submittedName>
</protein>
<evidence type="ECO:0000256" key="1">
    <source>
        <dbReference type="SAM" id="SignalP"/>
    </source>
</evidence>
<name>A0A087TCB1_STEMI</name>
<keyword evidence="3" id="KW-1185">Reference proteome</keyword>
<reference evidence="2 3" key="1">
    <citation type="submission" date="2013-11" db="EMBL/GenBank/DDBJ databases">
        <title>Genome sequencing of Stegodyphus mimosarum.</title>
        <authorList>
            <person name="Bechsgaard J."/>
        </authorList>
    </citation>
    <scope>NUCLEOTIDE SEQUENCE [LARGE SCALE GENOMIC DNA]</scope>
</reference>
<dbReference type="OrthoDB" id="6437055at2759"/>